<accession>A0AAD0U855</accession>
<evidence type="ECO:0000256" key="1">
    <source>
        <dbReference type="SAM" id="MobiDB-lite"/>
    </source>
</evidence>
<dbReference type="EMBL" id="CP024996">
    <property type="protein sequence ID" value="AYR25138.1"/>
    <property type="molecule type" value="Genomic_DNA"/>
</dbReference>
<evidence type="ECO:0000313" key="4">
    <source>
        <dbReference type="Proteomes" id="UP000269199"/>
    </source>
</evidence>
<evidence type="ECO:0000313" key="3">
    <source>
        <dbReference type="EMBL" id="AYR25138.1"/>
    </source>
</evidence>
<dbReference type="RefSeq" id="WP_061789699.1">
    <property type="nucleotide sequence ID" value="NZ_CP024996.1"/>
</dbReference>
<organism evidence="3 4">
    <name type="scientific">Herbaspirillum rubrisubalbicans</name>
    <dbReference type="NCBI Taxonomy" id="80842"/>
    <lineage>
        <taxon>Bacteria</taxon>
        <taxon>Pseudomonadati</taxon>
        <taxon>Pseudomonadota</taxon>
        <taxon>Betaproteobacteria</taxon>
        <taxon>Burkholderiales</taxon>
        <taxon>Oxalobacteraceae</taxon>
        <taxon>Herbaspirillum</taxon>
    </lineage>
</organism>
<name>A0AAD0U855_9BURK</name>
<sequence>MNNKYRKLLVSIFLLVLPMLGQAQNRDQHTATVITIQNNSSPEALLKQAPSAVKVVTRPPGVNFYSIDWSTSSLGKVIIEQGKKSIEVPHVRSLQGADDRWFPEENITEWEIYADISALPQISHDEARKTIYAFLQNIAAKGWEPLIDLDDPRMTGKDRFDYVIHQSPSSGLNIDYEPSLQEWMKLEDMSHWSFHGDDAFLTVTMRRAQEKMNVNQPGAYLLVITLTGDKEGFRAYVKPKERKNWRTVLPAALKQLQQQRADREAEAVSRGIKINKQYRDPQPPTP</sequence>
<keyword evidence="2" id="KW-0732">Signal</keyword>
<dbReference type="AlphaFoldDB" id="A0AAD0U855"/>
<feature type="region of interest" description="Disordered" evidence="1">
    <location>
        <begin position="260"/>
        <end position="286"/>
    </location>
</feature>
<feature type="chain" id="PRO_5042179210" evidence="2">
    <location>
        <begin position="24"/>
        <end position="286"/>
    </location>
</feature>
<feature type="signal peptide" evidence="2">
    <location>
        <begin position="1"/>
        <end position="23"/>
    </location>
</feature>
<protein>
    <submittedName>
        <fullName evidence="3">Uncharacterized protein</fullName>
    </submittedName>
</protein>
<dbReference type="Proteomes" id="UP000269199">
    <property type="component" value="Chromosome"/>
</dbReference>
<proteinExistence type="predicted"/>
<evidence type="ECO:0000256" key="2">
    <source>
        <dbReference type="SAM" id="SignalP"/>
    </source>
</evidence>
<reference evidence="3 4" key="1">
    <citation type="submission" date="2017-11" db="EMBL/GenBank/DDBJ databases">
        <title>Complete genome sequence of Herbaspirillum rubrisubalbicans DSM 11543.</title>
        <authorList>
            <person name="Chen M."/>
            <person name="An Q."/>
        </authorList>
    </citation>
    <scope>NUCLEOTIDE SEQUENCE [LARGE SCALE GENOMIC DNA]</scope>
    <source>
        <strain evidence="3 4">DSM 11543</strain>
    </source>
</reference>
<gene>
    <name evidence="3" type="ORF">RC54_15500</name>
</gene>